<evidence type="ECO:0000256" key="2">
    <source>
        <dbReference type="SAM" id="Phobius"/>
    </source>
</evidence>
<evidence type="ECO:0000313" key="3">
    <source>
        <dbReference type="EMBL" id="RDK97081.1"/>
    </source>
</evidence>
<dbReference type="PANTHER" id="PTHR35024:SF4">
    <property type="entry name" value="POLYMER-FORMING CYTOSKELETAL PROTEIN"/>
    <property type="match status" value="1"/>
</dbReference>
<gene>
    <name evidence="3" type="ORF">C8D90_101525</name>
</gene>
<accession>A0A370R3S7</accession>
<comment type="caution">
    <text evidence="3">The sequence shown here is derived from an EMBL/GenBank/DDBJ whole genome shotgun (WGS) entry which is preliminary data.</text>
</comment>
<keyword evidence="2" id="KW-0472">Membrane</keyword>
<comment type="similarity">
    <text evidence="1">Belongs to the bactofilin family.</text>
</comment>
<evidence type="ECO:0000256" key="1">
    <source>
        <dbReference type="ARBA" id="ARBA00044755"/>
    </source>
</evidence>
<dbReference type="AlphaFoldDB" id="A0A370R3S7"/>
<sequence length="235" mass="26210">MKKHYLIDNILLSSVWLFWAVTLVFFINDRHLYCLISGALSLLGLMLYFFNIRTRFFHMFGRKQTESESAPAVPAAMPLSAISHDDKKPFASADNSRRCTVIAKSTLFTGNIDVDGDIQVYGDVRGNVHVKEGTIRVMHAGRVEGELSAPEIIIDGTVEGTCEAKSIDILEHGILRGTRRSISFSIKRGGVFIGQSEQLKQEEEPTSVVAFKTPVDDDENLLGDEINDDVEYQVK</sequence>
<keyword evidence="2" id="KW-1133">Transmembrane helix</keyword>
<organism evidence="3 4">
    <name type="scientific">Enterobacillus tribolii</name>
    <dbReference type="NCBI Taxonomy" id="1487935"/>
    <lineage>
        <taxon>Bacteria</taxon>
        <taxon>Pseudomonadati</taxon>
        <taxon>Pseudomonadota</taxon>
        <taxon>Gammaproteobacteria</taxon>
        <taxon>Enterobacterales</taxon>
        <taxon>Hafniaceae</taxon>
        <taxon>Enterobacillus</taxon>
    </lineage>
</organism>
<keyword evidence="4" id="KW-1185">Reference proteome</keyword>
<dbReference type="EMBL" id="QRAP01000001">
    <property type="protein sequence ID" value="RDK97081.1"/>
    <property type="molecule type" value="Genomic_DNA"/>
</dbReference>
<proteinExistence type="inferred from homology"/>
<dbReference type="PANTHER" id="PTHR35024">
    <property type="entry name" value="HYPOTHETICAL CYTOSOLIC PROTEIN"/>
    <property type="match status" value="1"/>
</dbReference>
<feature type="transmembrane region" description="Helical" evidence="2">
    <location>
        <begin position="7"/>
        <end position="27"/>
    </location>
</feature>
<evidence type="ECO:0000313" key="4">
    <source>
        <dbReference type="Proteomes" id="UP000254848"/>
    </source>
</evidence>
<dbReference type="InterPro" id="IPR007607">
    <property type="entry name" value="BacA/B"/>
</dbReference>
<protein>
    <submittedName>
        <fullName evidence="3">Cytoskeletal protein CcmA (Bactofilin family)</fullName>
    </submittedName>
</protein>
<dbReference type="Proteomes" id="UP000254848">
    <property type="component" value="Unassembled WGS sequence"/>
</dbReference>
<name>A0A370R3S7_9GAMM</name>
<keyword evidence="2" id="KW-0812">Transmembrane</keyword>
<dbReference type="Pfam" id="PF04519">
    <property type="entry name" value="Bactofilin"/>
    <property type="match status" value="1"/>
</dbReference>
<reference evidence="3 4" key="1">
    <citation type="submission" date="2018-07" db="EMBL/GenBank/DDBJ databases">
        <title>Genomic Encyclopedia of Type Strains, Phase IV (KMG-IV): sequencing the most valuable type-strain genomes for metagenomic binning, comparative biology and taxonomic classification.</title>
        <authorList>
            <person name="Goeker M."/>
        </authorList>
    </citation>
    <scope>NUCLEOTIDE SEQUENCE [LARGE SCALE GENOMIC DNA]</scope>
    <source>
        <strain evidence="3 4">DSM 103736</strain>
    </source>
</reference>
<feature type="transmembrane region" description="Helical" evidence="2">
    <location>
        <begin position="33"/>
        <end position="52"/>
    </location>
</feature>